<dbReference type="Pfam" id="PF00873">
    <property type="entry name" value="ACR_tran"/>
    <property type="match status" value="1"/>
</dbReference>
<feature type="transmembrane region" description="Helical" evidence="9">
    <location>
        <begin position="906"/>
        <end position="925"/>
    </location>
</feature>
<evidence type="ECO:0000256" key="1">
    <source>
        <dbReference type="ARBA" id="ARBA00004651"/>
    </source>
</evidence>
<proteinExistence type="inferred from homology"/>
<dbReference type="Gene3D" id="3.30.70.1440">
    <property type="entry name" value="Multidrug efflux transporter AcrB pore domain"/>
    <property type="match status" value="1"/>
</dbReference>
<comment type="subcellular location">
    <subcellularLocation>
        <location evidence="1">Cell membrane</location>
        <topology evidence="1">Multi-pass membrane protein</topology>
    </subcellularLocation>
</comment>
<feature type="transmembrane region" description="Helical" evidence="9">
    <location>
        <begin position="1081"/>
        <end position="1098"/>
    </location>
</feature>
<dbReference type="Gene3D" id="3.30.2090.10">
    <property type="entry name" value="Multidrug efflux transporter AcrB TolC docking domain, DN and DC subdomains"/>
    <property type="match status" value="2"/>
</dbReference>
<keyword evidence="11" id="KW-1185">Reference proteome</keyword>
<evidence type="ECO:0000256" key="4">
    <source>
        <dbReference type="ARBA" id="ARBA00022475"/>
    </source>
</evidence>
<dbReference type="NCBIfam" id="TIGR00914">
    <property type="entry name" value="2A0601"/>
    <property type="match status" value="1"/>
</dbReference>
<keyword evidence="4" id="KW-1003">Cell membrane</keyword>
<organism evidence="10 11">
    <name type="scientific">Hymenobacter frigidus</name>
    <dbReference type="NCBI Taxonomy" id="1524095"/>
    <lineage>
        <taxon>Bacteria</taxon>
        <taxon>Pseudomonadati</taxon>
        <taxon>Bacteroidota</taxon>
        <taxon>Cytophagia</taxon>
        <taxon>Cytophagales</taxon>
        <taxon>Hymenobacteraceae</taxon>
        <taxon>Hymenobacter</taxon>
    </lineage>
</organism>
<keyword evidence="3" id="KW-0813">Transport</keyword>
<dbReference type="InterPro" id="IPR004763">
    <property type="entry name" value="CusA-like"/>
</dbReference>
<feature type="transmembrane region" description="Helical" evidence="9">
    <location>
        <begin position="880"/>
        <end position="899"/>
    </location>
</feature>
<comment type="similarity">
    <text evidence="2">Belongs to the resistance-nodulation-cell division (RND) (TC 2.A.6) family.</text>
</comment>
<feature type="transmembrane region" description="Helical" evidence="9">
    <location>
        <begin position="394"/>
        <end position="417"/>
    </location>
</feature>
<evidence type="ECO:0000256" key="9">
    <source>
        <dbReference type="SAM" id="Phobius"/>
    </source>
</evidence>
<sequence length="1502" mass="163402">MFDRLIHFSIHNKLIIGLLTLALVAWGGYSLSRLPIDALPDITSNQVIVYTVAPSLAAPDIERLVSFPVEQSMATIPGQVEVRSFSRFGLSVVTIVFEDNIDIYWARQQVGERLKEAESRIPAGSGRPELAPVTTGLGEIYQYLVRAKPGYEKRYNATELRTIQDWIVRRQLLGTPGVADVSSFGGFLKQYEVALDPERLRSLGVTINEVFQAVAANNQNAGGAYLDQNPTAAFIRTEGLANSPADIGNIVVRSTSAGLPILVRDVAEVRLGAAVRYGAMTLNNQGEVTGGLVLMLKGANAAEVIKDVKTRMATIRKTLPEGVTVEPFLDRSALVGRAISTVTKNLLEGALIVIFVLVLFLGNWRAGLVVASVIPLAMLFAVSMMRLFGVSGNLMSLGAIDFGLIVDGAVIIVEAIVHRLHGGHAPGHAAGGQLTAEEMNDETYQAASNIRSSAAFGEIIILIVYLPLLALAGIEGKMFRPMAETVAFAILGAFILSLTYVPMMSALALSRSTAVKKNFSDRMMAFFTRLYHPLLKGALRHQALVLTAAGGLLVGAFFLFRTLGGEFIPQLTEGDFAVEMRTLTGSSLSYTIEKSQQAAGILKRQFPEVKKVVGKIGSSEIPTDPMPVEAGDLIIILKDQKDWTSAGSREELADKMAAAVSVIPGVTFSFQQPIQMRFNELISGAKQDVVLKIYGEDLQQLADYAQQAGRLARQVKGAEDVYVEQVTGLPQIVVTLDRNRLAQFGLNVADVNRTVQTAFAGETAGQIFEQERRFDLVLRLRSDLRKDINSVRRLFVAAPNGRQVPLEQVANVELREGPNQIQRDDAKRRITVAFNVRGRDVQTVVEELQSKLDRQLKLAPGYYTTYGGQFENLRQATERLSIAVPVALLLIFVLLFFTFRSLKQSVLIFTAIPLSAIGGVAALWLRDMPFSISAGVGFIALFGVAVLNGIVLIGYFNQLKSEGITDLTERIMRGTEVRLRPVLMTATVASLGFLPMALATSAGAEVQRPLATVVIGGLVSATLLTLLVLPVLYTLSERRTSPPRPPSPAERGEPDDSKPRMTGSPLSAGEGGRAPEGSREVTLAGLLLLLLLPLLTHAQTPLTAPQAVTQALQTNGTVLAGTRAIEAQQAVRRAAYDFGRTIVTGSYGQYNSQNRDTQFSVTQALVLPGVYRSAAGLADARIAGQQAQLQQVQAELRRQVRLSYEQAVHARHRLRVLRGQDSVYSEFLRAANLRFKTGEAARLEPATALVQQGEIRTQLLAARTDFRVARRQLQALLQVPAAVAVADSLLRPLALLGAASPADSAAPAGADTLLQRANPQARVLAQQVAERRAETRVVQAAGLPEFTVGYLNQSIIGYQRLDGVGTERYFGSDSRFQAVQAGVAVPLWRQPQKARVQAARLQEQVAQAGYDRYRAQLAGRLDELLARRAEQQQRLAYFQATALPQAVVITRLSTLAYKAGETGYSEYLLNLERARRLRLDYLDTLLLHNQTVIELEYLLGSE</sequence>
<dbReference type="Gene3D" id="1.20.1600.10">
    <property type="entry name" value="Outer membrane efflux proteins (OEP)"/>
    <property type="match status" value="1"/>
</dbReference>
<evidence type="ECO:0000313" key="11">
    <source>
        <dbReference type="Proteomes" id="UP000637774"/>
    </source>
</evidence>
<dbReference type="Gene3D" id="3.30.70.1320">
    <property type="entry name" value="Multidrug efflux transporter AcrB pore domain like"/>
    <property type="match status" value="1"/>
</dbReference>
<gene>
    <name evidence="10" type="ORF">GCM10011495_14020</name>
</gene>
<name>A0ABQ2A1T6_9BACT</name>
<dbReference type="SUPFAM" id="SSF82714">
    <property type="entry name" value="Multidrug efflux transporter AcrB TolC docking domain, DN and DC subdomains"/>
    <property type="match status" value="2"/>
</dbReference>
<dbReference type="RefSeq" id="WP_188561342.1">
    <property type="nucleotide sequence ID" value="NZ_BMGY01000009.1"/>
</dbReference>
<keyword evidence="5 9" id="KW-0812">Transmembrane</keyword>
<evidence type="ECO:0000256" key="3">
    <source>
        <dbReference type="ARBA" id="ARBA00022448"/>
    </source>
</evidence>
<protein>
    <submittedName>
        <fullName evidence="10">Acriflavine resistance protein B</fullName>
    </submittedName>
</protein>
<feature type="transmembrane region" description="Helical" evidence="9">
    <location>
        <begin position="455"/>
        <end position="474"/>
    </location>
</feature>
<evidence type="ECO:0000256" key="2">
    <source>
        <dbReference type="ARBA" id="ARBA00010942"/>
    </source>
</evidence>
<dbReference type="SUPFAM" id="SSF56954">
    <property type="entry name" value="Outer membrane efflux proteins (OEP)"/>
    <property type="match status" value="1"/>
</dbReference>
<feature type="transmembrane region" description="Helical" evidence="9">
    <location>
        <begin position="345"/>
        <end position="361"/>
    </location>
</feature>
<dbReference type="PANTHER" id="PTHR32063">
    <property type="match status" value="1"/>
</dbReference>
<feature type="transmembrane region" description="Helical" evidence="9">
    <location>
        <begin position="1010"/>
        <end position="1035"/>
    </location>
</feature>
<feature type="region of interest" description="Disordered" evidence="8">
    <location>
        <begin position="1037"/>
        <end position="1077"/>
    </location>
</feature>
<dbReference type="InterPro" id="IPR027463">
    <property type="entry name" value="AcrB_DN_DC_subdom"/>
</dbReference>
<dbReference type="SUPFAM" id="SSF82693">
    <property type="entry name" value="Multidrug efflux transporter AcrB pore domain, PN1, PN2, PC1 and PC2 subdomains"/>
    <property type="match status" value="2"/>
</dbReference>
<feature type="transmembrane region" description="Helical" evidence="9">
    <location>
        <begin position="486"/>
        <end position="509"/>
    </location>
</feature>
<feature type="compositionally biased region" description="Basic and acidic residues" evidence="8">
    <location>
        <begin position="1050"/>
        <end position="1059"/>
    </location>
</feature>
<dbReference type="Gene3D" id="3.30.70.1430">
    <property type="entry name" value="Multidrug efflux transporter AcrB pore domain"/>
    <property type="match status" value="2"/>
</dbReference>
<dbReference type="EMBL" id="BMGY01000009">
    <property type="protein sequence ID" value="GGH83732.1"/>
    <property type="molecule type" value="Genomic_DNA"/>
</dbReference>
<evidence type="ECO:0000313" key="10">
    <source>
        <dbReference type="EMBL" id="GGH83732.1"/>
    </source>
</evidence>
<evidence type="ECO:0000256" key="5">
    <source>
        <dbReference type="ARBA" id="ARBA00022692"/>
    </source>
</evidence>
<evidence type="ECO:0000256" key="6">
    <source>
        <dbReference type="ARBA" id="ARBA00022989"/>
    </source>
</evidence>
<comment type="caution">
    <text evidence="10">The sequence shown here is derived from an EMBL/GenBank/DDBJ whole genome shotgun (WGS) entry which is preliminary data.</text>
</comment>
<feature type="transmembrane region" description="Helical" evidence="9">
    <location>
        <begin position="543"/>
        <end position="560"/>
    </location>
</feature>
<accession>A0ABQ2A1T6</accession>
<reference evidence="11" key="1">
    <citation type="journal article" date="2019" name="Int. J. Syst. Evol. Microbiol.">
        <title>The Global Catalogue of Microorganisms (GCM) 10K type strain sequencing project: providing services to taxonomists for standard genome sequencing and annotation.</title>
        <authorList>
            <consortium name="The Broad Institute Genomics Platform"/>
            <consortium name="The Broad Institute Genome Sequencing Center for Infectious Disease"/>
            <person name="Wu L."/>
            <person name="Ma J."/>
        </authorList>
    </citation>
    <scope>NUCLEOTIDE SEQUENCE [LARGE SCALE GENOMIC DNA]</scope>
    <source>
        <strain evidence="11">CGMCC 1.14966</strain>
    </source>
</reference>
<evidence type="ECO:0000256" key="8">
    <source>
        <dbReference type="SAM" id="MobiDB-lite"/>
    </source>
</evidence>
<dbReference type="SUPFAM" id="SSF82866">
    <property type="entry name" value="Multidrug efflux transporter AcrB transmembrane domain"/>
    <property type="match status" value="2"/>
</dbReference>
<keyword evidence="7 9" id="KW-0472">Membrane</keyword>
<dbReference type="PRINTS" id="PR00702">
    <property type="entry name" value="ACRIFLAVINRP"/>
</dbReference>
<dbReference type="Proteomes" id="UP000637774">
    <property type="component" value="Unassembled WGS sequence"/>
</dbReference>
<keyword evidence="6 9" id="KW-1133">Transmembrane helix</keyword>
<evidence type="ECO:0000256" key="7">
    <source>
        <dbReference type="ARBA" id="ARBA00023136"/>
    </source>
</evidence>
<dbReference type="PANTHER" id="PTHR32063:SF24">
    <property type="entry name" value="CATION EFFLUX SYSTEM (ACRB_ACRD_ACRF FAMILY)"/>
    <property type="match status" value="1"/>
</dbReference>
<feature type="transmembrane region" description="Helical" evidence="9">
    <location>
        <begin position="368"/>
        <end position="388"/>
    </location>
</feature>
<dbReference type="InterPro" id="IPR001036">
    <property type="entry name" value="Acrflvin-R"/>
</dbReference>
<feature type="transmembrane region" description="Helical" evidence="9">
    <location>
        <begin position="977"/>
        <end position="998"/>
    </location>
</feature>
<dbReference type="Gene3D" id="1.20.1640.10">
    <property type="entry name" value="Multidrug efflux transporter AcrB transmembrane domain"/>
    <property type="match status" value="2"/>
</dbReference>
<feature type="transmembrane region" description="Helical" evidence="9">
    <location>
        <begin position="931"/>
        <end position="956"/>
    </location>
</feature>